<gene>
    <name evidence="1" type="ORF">GWI33_002631</name>
</gene>
<organism evidence="1 2">
    <name type="scientific">Rhynchophorus ferrugineus</name>
    <name type="common">Red palm weevil</name>
    <name type="synonym">Curculio ferrugineus</name>
    <dbReference type="NCBI Taxonomy" id="354439"/>
    <lineage>
        <taxon>Eukaryota</taxon>
        <taxon>Metazoa</taxon>
        <taxon>Ecdysozoa</taxon>
        <taxon>Arthropoda</taxon>
        <taxon>Hexapoda</taxon>
        <taxon>Insecta</taxon>
        <taxon>Pterygota</taxon>
        <taxon>Neoptera</taxon>
        <taxon>Endopterygota</taxon>
        <taxon>Coleoptera</taxon>
        <taxon>Polyphaga</taxon>
        <taxon>Cucujiformia</taxon>
        <taxon>Curculionidae</taxon>
        <taxon>Dryophthorinae</taxon>
        <taxon>Rhynchophorus</taxon>
    </lineage>
</organism>
<evidence type="ECO:0000313" key="2">
    <source>
        <dbReference type="Proteomes" id="UP000625711"/>
    </source>
</evidence>
<reference evidence="1" key="1">
    <citation type="submission" date="2020-08" db="EMBL/GenBank/DDBJ databases">
        <title>Genome sequencing and assembly of the red palm weevil Rhynchophorus ferrugineus.</title>
        <authorList>
            <person name="Dias G.B."/>
            <person name="Bergman C.M."/>
            <person name="Manee M."/>
        </authorList>
    </citation>
    <scope>NUCLEOTIDE SEQUENCE</scope>
    <source>
        <strain evidence="1">AA-2017</strain>
        <tissue evidence="1">Whole larva</tissue>
    </source>
</reference>
<keyword evidence="2" id="KW-1185">Reference proteome</keyword>
<sequence length="114" mass="12733">MCAKSDRLSYDRGKSSEKFVVSCAGLNTGRPVTLDCDSVAVLSMVARRQLNGPLGRFESVGIRRRAVRGNKIANIAYIARVIRSSLVVLMEVLIHSTCATQKYFKYFFQIIENV</sequence>
<name>A0A834HXJ0_RHYFE</name>
<dbReference type="EMBL" id="JAACXV010021913">
    <property type="protein sequence ID" value="KAF7263382.1"/>
    <property type="molecule type" value="Genomic_DNA"/>
</dbReference>
<protein>
    <submittedName>
        <fullName evidence="1">Uncharacterized protein</fullName>
    </submittedName>
</protein>
<evidence type="ECO:0000313" key="1">
    <source>
        <dbReference type="EMBL" id="KAF7263382.1"/>
    </source>
</evidence>
<proteinExistence type="predicted"/>
<dbReference type="AlphaFoldDB" id="A0A834HXJ0"/>
<comment type="caution">
    <text evidence="1">The sequence shown here is derived from an EMBL/GenBank/DDBJ whole genome shotgun (WGS) entry which is preliminary data.</text>
</comment>
<accession>A0A834HXJ0</accession>
<dbReference type="Proteomes" id="UP000625711">
    <property type="component" value="Unassembled WGS sequence"/>
</dbReference>